<evidence type="ECO:0000256" key="4">
    <source>
        <dbReference type="SAM" id="SignalP"/>
    </source>
</evidence>
<evidence type="ECO:0000256" key="2">
    <source>
        <dbReference type="ARBA" id="ARBA00007639"/>
    </source>
</evidence>
<dbReference type="PANTHER" id="PTHR46847:SF1">
    <property type="entry name" value="D-ALLOSE-BINDING PERIPLASMIC PROTEIN-RELATED"/>
    <property type="match status" value="1"/>
</dbReference>
<evidence type="ECO:0000256" key="3">
    <source>
        <dbReference type="ARBA" id="ARBA00022729"/>
    </source>
</evidence>
<accession>A0A1G6B394</accession>
<dbReference type="STRING" id="665467.SAMN02982931_01172"/>
<dbReference type="RefSeq" id="WP_090875413.1">
    <property type="nucleotide sequence ID" value="NZ_FMXQ01000002.1"/>
</dbReference>
<dbReference type="GO" id="GO:0030246">
    <property type="term" value="F:carbohydrate binding"/>
    <property type="evidence" value="ECO:0007669"/>
    <property type="project" value="UniProtKB-ARBA"/>
</dbReference>
<dbReference type="Proteomes" id="UP000199071">
    <property type="component" value="Unassembled WGS sequence"/>
</dbReference>
<sequence length="321" mass="34680">MLKYLLAGGVAATVAFSGASAVQAQERFTYLLHSTPTNVFWQAVKLGFDSACAQIDADCQMVFLQQDGNFQEQLNNLEAALANNPTGIITTFAGGNIFDEALARAEEAGIPIIASNVDHPDGKYRLAYVGQNLETAGYDLAKALSEQFPAEGPIHVLIGVNGPGQVWSETRARGIQRYIEEMAASNPDREITFERIDAGLDLALVGQRVAAYVQSTPTTAYFDTGYWHAGAAVSLRDLGKGPGEVLLGGFDLVPAVFDEMKSGYIQLSVDQQPYLQGYYPVHELYLLNNYAFPAFDVDTGKALITPDDVDALLELSAQGIR</sequence>
<dbReference type="EMBL" id="FMXQ01000002">
    <property type="protein sequence ID" value="SDB15124.1"/>
    <property type="molecule type" value="Genomic_DNA"/>
</dbReference>
<evidence type="ECO:0000259" key="5">
    <source>
        <dbReference type="Pfam" id="PF13407"/>
    </source>
</evidence>
<evidence type="ECO:0000256" key="1">
    <source>
        <dbReference type="ARBA" id="ARBA00004196"/>
    </source>
</evidence>
<keyword evidence="6" id="KW-0813">Transport</keyword>
<proteinExistence type="inferred from homology"/>
<dbReference type="SUPFAM" id="SSF53822">
    <property type="entry name" value="Periplasmic binding protein-like I"/>
    <property type="match status" value="1"/>
</dbReference>
<organism evidence="6 7">
    <name type="scientific">Bauldia litoralis</name>
    <dbReference type="NCBI Taxonomy" id="665467"/>
    <lineage>
        <taxon>Bacteria</taxon>
        <taxon>Pseudomonadati</taxon>
        <taxon>Pseudomonadota</taxon>
        <taxon>Alphaproteobacteria</taxon>
        <taxon>Hyphomicrobiales</taxon>
        <taxon>Kaistiaceae</taxon>
        <taxon>Bauldia</taxon>
    </lineage>
</organism>
<dbReference type="InterPro" id="IPR025997">
    <property type="entry name" value="SBP_2_dom"/>
</dbReference>
<keyword evidence="3 4" id="KW-0732">Signal</keyword>
<keyword evidence="7" id="KW-1185">Reference proteome</keyword>
<evidence type="ECO:0000313" key="6">
    <source>
        <dbReference type="EMBL" id="SDB15124.1"/>
    </source>
</evidence>
<dbReference type="Pfam" id="PF13407">
    <property type="entry name" value="Peripla_BP_4"/>
    <property type="match status" value="1"/>
</dbReference>
<dbReference type="GO" id="GO:0030313">
    <property type="term" value="C:cell envelope"/>
    <property type="evidence" value="ECO:0007669"/>
    <property type="project" value="UniProtKB-SubCell"/>
</dbReference>
<feature type="signal peptide" evidence="4">
    <location>
        <begin position="1"/>
        <end position="24"/>
    </location>
</feature>
<evidence type="ECO:0000313" key="7">
    <source>
        <dbReference type="Proteomes" id="UP000199071"/>
    </source>
</evidence>
<reference evidence="6 7" key="1">
    <citation type="submission" date="2016-10" db="EMBL/GenBank/DDBJ databases">
        <authorList>
            <person name="de Groot N.N."/>
        </authorList>
    </citation>
    <scope>NUCLEOTIDE SEQUENCE [LARGE SCALE GENOMIC DNA]</scope>
    <source>
        <strain evidence="6 7">ATCC 35022</strain>
    </source>
</reference>
<comment type="similarity">
    <text evidence="2">Belongs to the bacterial solute-binding protein 2 family.</text>
</comment>
<gene>
    <name evidence="6" type="ORF">SAMN02982931_01172</name>
</gene>
<dbReference type="PANTHER" id="PTHR46847">
    <property type="entry name" value="D-ALLOSE-BINDING PERIPLASMIC PROTEIN-RELATED"/>
    <property type="match status" value="1"/>
</dbReference>
<feature type="chain" id="PRO_5011631696" evidence="4">
    <location>
        <begin position="25"/>
        <end position="321"/>
    </location>
</feature>
<dbReference type="InterPro" id="IPR028082">
    <property type="entry name" value="Peripla_BP_I"/>
</dbReference>
<dbReference type="Gene3D" id="3.40.50.2300">
    <property type="match status" value="2"/>
</dbReference>
<dbReference type="OrthoDB" id="257716at2"/>
<dbReference type="AlphaFoldDB" id="A0A1G6B394"/>
<protein>
    <submittedName>
        <fullName evidence="6">Simple sugar transport system substrate-binding protein</fullName>
    </submittedName>
</protein>
<name>A0A1G6B394_9HYPH</name>
<keyword evidence="6" id="KW-0762">Sugar transport</keyword>
<comment type="subcellular location">
    <subcellularLocation>
        <location evidence="1">Cell envelope</location>
    </subcellularLocation>
</comment>
<feature type="domain" description="Periplasmic binding protein" evidence="5">
    <location>
        <begin position="32"/>
        <end position="285"/>
    </location>
</feature>